<protein>
    <submittedName>
        <fullName evidence="4">Class 3 fructose-bisphosphatase</fullName>
        <ecNumber evidence="4">3.1.3.11</ecNumber>
    </submittedName>
</protein>
<dbReference type="GO" id="GO:0006094">
    <property type="term" value="P:gluconeogenesis"/>
    <property type="evidence" value="ECO:0007669"/>
    <property type="project" value="InterPro"/>
</dbReference>
<keyword evidence="5" id="KW-1185">Reference proteome</keyword>
<proteinExistence type="inferred from homology"/>
<evidence type="ECO:0000256" key="1">
    <source>
        <dbReference type="ARBA" id="ARBA00022801"/>
    </source>
</evidence>
<dbReference type="PIRSF" id="PIRSF000906">
    <property type="entry name" value="FBPtase_Bacill"/>
    <property type="match status" value="1"/>
</dbReference>
<dbReference type="SUPFAM" id="SSF56300">
    <property type="entry name" value="Metallo-dependent phosphatases"/>
    <property type="match status" value="1"/>
</dbReference>
<dbReference type="Gene3D" id="3.60.21.10">
    <property type="match status" value="1"/>
</dbReference>
<organism evidence="4 5">
    <name type="scientific">Senegalimassilia anaerobia</name>
    <dbReference type="NCBI Taxonomy" id="1473216"/>
    <lineage>
        <taxon>Bacteria</taxon>
        <taxon>Bacillati</taxon>
        <taxon>Actinomycetota</taxon>
        <taxon>Coriobacteriia</taxon>
        <taxon>Coriobacteriales</taxon>
        <taxon>Coriobacteriaceae</taxon>
        <taxon>Senegalimassilia</taxon>
    </lineage>
</organism>
<evidence type="ECO:0000256" key="3">
    <source>
        <dbReference type="ARBA" id="ARBA00023277"/>
    </source>
</evidence>
<dbReference type="EMBL" id="PPTP01000002">
    <property type="protein sequence ID" value="RDB56774.1"/>
    <property type="molecule type" value="Genomic_DNA"/>
</dbReference>
<dbReference type="Proteomes" id="UP000253792">
    <property type="component" value="Unassembled WGS sequence"/>
</dbReference>
<accession>A0A369LC67</accession>
<dbReference type="OrthoDB" id="9779903at2"/>
<dbReference type="InterPro" id="IPR029052">
    <property type="entry name" value="Metallo-depent_PP-like"/>
</dbReference>
<keyword evidence="1 4" id="KW-0378">Hydrolase</keyword>
<gene>
    <name evidence="4" type="ORF">C1880_03160</name>
</gene>
<keyword evidence="2" id="KW-0464">Manganese</keyword>
<dbReference type="RefSeq" id="WP_114620254.1">
    <property type="nucleotide sequence ID" value="NZ_PPTP01000002.1"/>
</dbReference>
<keyword evidence="3" id="KW-0119">Carbohydrate metabolism</keyword>
<reference evidence="4 5" key="1">
    <citation type="journal article" date="2018" name="Elife">
        <title>Discovery and characterization of a prevalent human gut bacterial enzyme sufficient for the inactivation of a family of plant toxins.</title>
        <authorList>
            <person name="Koppel N."/>
            <person name="Bisanz J.E."/>
            <person name="Pandelia M.E."/>
            <person name="Turnbaugh P.J."/>
            <person name="Balskus E.P."/>
        </authorList>
    </citation>
    <scope>NUCLEOTIDE SEQUENCE [LARGE SCALE GENOMIC DNA]</scope>
    <source>
        <strain evidence="5">anaerobia AP69FAA</strain>
    </source>
</reference>
<sequence>MEADQKRYLELLARSFPTQELAAAEIINLSAILNLPKGTEFFCSDIHGESEAFSHILRNGSGSIRLKVDEAFGDQLTEAEKRELATLIYYPREKAKLILAGVEDERAWYATVVPRLVAVCKRAARKYTASRVRKALPAEFAYIIEELMNEDNHGVDKEAYYAGILDAAVRTGRGIALIEALAQLIQRLAISQLHIIGDIYDRGPQPDVIMETLQAQHNVDIQWGNHDIVWMGAALGQRGCIAHVVRNCARYGNLSILEDAYGINILPLASFALDAYRDDPCVGFGLKGNPDLSPSELEMNVKIQKAMAIIQFKVEAALIDEYPEFGLESRKLLDKIDYEAGTVVVDGVEYPLTDRVFPTVDPQNPFALTPAEEEVMCRLEVAFTGCEKLQRHMRFFLEVGSLYKIRNGNLMFHACVPLNADGSLKEVDVFGHRYKGRALYDVMERYVRAAFFSHDAEESRRGRDLLWYLWLGEGSPLFAKSKMATFELYLIADKAARKEVKNPFYTLIEDERVIAGIFEDFGMDPETSHIVCGHVPVKVKDGEDPVKCGGRVFMIDGGFSRAYQPTTGIAGYTLIDNSYEFILAAHEPLKSAAAAVVEELDIHSSRRVVERVEHRTLVADTDDGADIRRRVEDLEQLLEAYRDGQIAEGVR</sequence>
<dbReference type="InterPro" id="IPR009164">
    <property type="entry name" value="FBPtase_class3"/>
</dbReference>
<name>A0A369LC67_9ACTN</name>
<dbReference type="Pfam" id="PF06874">
    <property type="entry name" value="FBPase_2"/>
    <property type="match status" value="1"/>
</dbReference>
<evidence type="ECO:0000313" key="4">
    <source>
        <dbReference type="EMBL" id="RDB56774.1"/>
    </source>
</evidence>
<dbReference type="GO" id="GO:0042132">
    <property type="term" value="F:fructose 1,6-bisphosphate 1-phosphatase activity"/>
    <property type="evidence" value="ECO:0007669"/>
    <property type="project" value="UniProtKB-EC"/>
</dbReference>
<evidence type="ECO:0000256" key="2">
    <source>
        <dbReference type="ARBA" id="ARBA00023211"/>
    </source>
</evidence>
<dbReference type="AlphaFoldDB" id="A0A369LC67"/>
<dbReference type="HAMAP" id="MF_01854">
    <property type="entry name" value="FBPase_class3"/>
    <property type="match status" value="1"/>
</dbReference>
<evidence type="ECO:0000313" key="5">
    <source>
        <dbReference type="Proteomes" id="UP000253792"/>
    </source>
</evidence>
<dbReference type="EC" id="3.1.3.11" evidence="4"/>
<comment type="caution">
    <text evidence="4">The sequence shown here is derived from an EMBL/GenBank/DDBJ whole genome shotgun (WGS) entry which is preliminary data.</text>
</comment>
<dbReference type="STRING" id="1034345.GCA_000236865_01082"/>